<evidence type="ECO:0000313" key="2">
    <source>
        <dbReference type="EMBL" id="WGZ93156.1"/>
    </source>
</evidence>
<sequence length="270" mass="28178">MTTHTPPKRFATLMVVGLSASLLFGLTACGADTGNPPPANEASPHGTTAPALGIKPNALESTMADTSEALLTHAQAVYGNLQLAREAALNQDKTGFIKALGDARAALNQLPDTPTAMAEVVENPDDWALFPVQAVKEDLDAAASAADNDSPYWSGALEAAEDALATFHWYGQAPSAPLLAAYNDVLNAYAIASAPDFRPDQNQTVIDQLGKAADNLQTLPAAADLQAATRALIDKVTPESGAIKQLAHDIHLLISQQRQQAATAAQQPTP</sequence>
<reference evidence="2" key="2">
    <citation type="submission" date="2023-04" db="EMBL/GenBank/DDBJ databases">
        <authorList>
            <person name="Beletskiy A.V."/>
            <person name="Mardanov A.V."/>
            <person name="Ravin N.V."/>
        </authorList>
    </citation>
    <scope>NUCLEOTIDE SEQUENCE</scope>
    <source>
        <strain evidence="2">GKL-02</strain>
    </source>
</reference>
<dbReference type="AlphaFoldDB" id="A0AA95H9L1"/>
<organism evidence="2">
    <name type="scientific">Candidatus Thiothrix putei</name>
    <dbReference type="NCBI Taxonomy" id="3080811"/>
    <lineage>
        <taxon>Bacteria</taxon>
        <taxon>Pseudomonadati</taxon>
        <taxon>Pseudomonadota</taxon>
        <taxon>Gammaproteobacteria</taxon>
        <taxon>Thiotrichales</taxon>
        <taxon>Thiotrichaceae</taxon>
        <taxon>Thiothrix</taxon>
    </lineage>
</organism>
<accession>A0AA95H9L1</accession>
<gene>
    <name evidence="2" type="ORF">QJT81_15205</name>
</gene>
<evidence type="ECO:0000256" key="1">
    <source>
        <dbReference type="SAM" id="SignalP"/>
    </source>
</evidence>
<dbReference type="EMBL" id="CP124756">
    <property type="protein sequence ID" value="WGZ93156.1"/>
    <property type="molecule type" value="Genomic_DNA"/>
</dbReference>
<proteinExistence type="predicted"/>
<protein>
    <recommendedName>
        <fullName evidence="3">Imelysin-like domain-containing protein</fullName>
    </recommendedName>
</protein>
<keyword evidence="1" id="KW-0732">Signal</keyword>
<dbReference type="KEGG" id="tput:QJT81_15205"/>
<dbReference type="Proteomes" id="UP001301326">
    <property type="component" value="Chromosome"/>
</dbReference>
<feature type="signal peptide" evidence="1">
    <location>
        <begin position="1"/>
        <end position="30"/>
    </location>
</feature>
<name>A0AA95H9L1_9GAMM</name>
<feature type="chain" id="PRO_5041658492" description="Imelysin-like domain-containing protein" evidence="1">
    <location>
        <begin position="31"/>
        <end position="270"/>
    </location>
</feature>
<reference evidence="2" key="1">
    <citation type="journal article" date="2023" name="Int. J. Mol. Sci.">
        <title>Metagenomics Revealed a New Genus 'Candidatus Thiocaldithrix dubininis' gen. nov., sp. nov. and a New Species 'Candidatus Thiothrix putei' sp. nov. in the Family Thiotrichaceae, Some Members of Which Have Traits of Both Na+- and H+-Motive Energetics.</title>
        <authorList>
            <person name="Ravin N.V."/>
            <person name="Muntyan M.S."/>
            <person name="Smolyakov D.D."/>
            <person name="Rudenko T.S."/>
            <person name="Beletsky A.V."/>
            <person name="Mardanov A.V."/>
            <person name="Grabovich M.Y."/>
        </authorList>
    </citation>
    <scope>NUCLEOTIDE SEQUENCE</scope>
    <source>
        <strain evidence="2">GKL-02</strain>
    </source>
</reference>
<evidence type="ECO:0008006" key="3">
    <source>
        <dbReference type="Google" id="ProtNLM"/>
    </source>
</evidence>